<name>A0ACC6RVS1_9BURK</name>
<organism evidence="1 2">
    <name type="scientific">Paraburkholderia unamae</name>
    <dbReference type="NCBI Taxonomy" id="219649"/>
    <lineage>
        <taxon>Bacteria</taxon>
        <taxon>Pseudomonadati</taxon>
        <taxon>Pseudomonadota</taxon>
        <taxon>Betaproteobacteria</taxon>
        <taxon>Burkholderiales</taxon>
        <taxon>Burkholderiaceae</taxon>
        <taxon>Paraburkholderia</taxon>
    </lineage>
</organism>
<protein>
    <submittedName>
        <fullName evidence="1">Helix-turn-helix domain-containing protein</fullName>
    </submittedName>
</protein>
<keyword evidence="2" id="KW-1185">Reference proteome</keyword>
<accession>A0ACC6RVS1</accession>
<proteinExistence type="predicted"/>
<sequence>MVQRHADLQLMARVEVEAEEEYRRSQKMIRSSKRALRIASSRNAGWQALFRNRLGPALACFSRLADETDITPSGAAEARFALVCILQELGITAQIGPALADLRSRLDEIDDESRGHWGELVDTLAFDLAVQADIRSAAALQDHVFWQSSLADHATLVFGTPSRGIDELLADTAYVRSPLLRIRIDSLRQQRAAASGERAAFGKLLDHLRWAGEENLPDYQRTARLEAALAALAGATPQLAEEVLAPLHHVARQVFTGHRQLEYLYCLCKTRQSQGRGLEATQLYSRYALVAMQCLRADSYLRALLIERNTKAAPQLDDIGARLPAKYRRAYQFVLKNLDRHDLSVREVAAEIGVTERALQSAFRALLGLSPTELIRRQRMERIRGELLDGSSASERGILHAAGRWGVKNRSTLINGYRKQFHELPSETLKR</sequence>
<gene>
    <name evidence="1" type="ORF">VSR83_37335</name>
</gene>
<evidence type="ECO:0000313" key="2">
    <source>
        <dbReference type="Proteomes" id="UP001392318"/>
    </source>
</evidence>
<dbReference type="Proteomes" id="UP001392318">
    <property type="component" value="Unassembled WGS sequence"/>
</dbReference>
<dbReference type="EMBL" id="JAYMRU010000044">
    <property type="protein sequence ID" value="MEM5405605.1"/>
    <property type="molecule type" value="Genomic_DNA"/>
</dbReference>
<reference evidence="1" key="1">
    <citation type="submission" date="2024-01" db="EMBL/GenBank/DDBJ databases">
        <title>The diversity of rhizobia nodulating Mimosa spp. in eleven states of Brazil covering several biomes is determined by host plant, location, and edaphic factors.</title>
        <authorList>
            <person name="Rouws L."/>
            <person name="Barauna A."/>
            <person name="Beukes C."/>
            <person name="De Faria S.M."/>
            <person name="Gross E."/>
            <person name="Dos Reis Junior F.B."/>
            <person name="Simon M."/>
            <person name="Maluk M."/>
            <person name="Odee D.W."/>
            <person name="Kenicer G."/>
            <person name="Young J.P.W."/>
            <person name="Reis V.M."/>
            <person name="Zilli J."/>
            <person name="James E.K."/>
        </authorList>
    </citation>
    <scope>NUCLEOTIDE SEQUENCE</scope>
    <source>
        <strain evidence="1">JPY452</strain>
    </source>
</reference>
<comment type="caution">
    <text evidence="1">The sequence shown here is derived from an EMBL/GenBank/DDBJ whole genome shotgun (WGS) entry which is preliminary data.</text>
</comment>
<evidence type="ECO:0000313" key="1">
    <source>
        <dbReference type="EMBL" id="MEM5405605.1"/>
    </source>
</evidence>